<dbReference type="OrthoDB" id="3182995at2759"/>
<keyword evidence="2" id="KW-1185">Reference proteome</keyword>
<dbReference type="EMBL" id="CACVBS010000057">
    <property type="protein sequence ID" value="CAA7266794.1"/>
    <property type="molecule type" value="Genomic_DNA"/>
</dbReference>
<dbReference type="Proteomes" id="UP000467700">
    <property type="component" value="Unassembled WGS sequence"/>
</dbReference>
<gene>
    <name evidence="1" type="ORF">AAE3_LOCUS9176</name>
</gene>
<protein>
    <recommendedName>
        <fullName evidence="3">Protein kinase domain-containing protein</fullName>
    </recommendedName>
</protein>
<proteinExistence type="predicted"/>
<name>A0A8S0VYD8_CYCAE</name>
<dbReference type="InterPro" id="IPR011009">
    <property type="entry name" value="Kinase-like_dom_sf"/>
</dbReference>
<organism evidence="1 2">
    <name type="scientific">Cyclocybe aegerita</name>
    <name type="common">Black poplar mushroom</name>
    <name type="synonym">Agrocybe aegerita</name>
    <dbReference type="NCBI Taxonomy" id="1973307"/>
    <lineage>
        <taxon>Eukaryota</taxon>
        <taxon>Fungi</taxon>
        <taxon>Dikarya</taxon>
        <taxon>Basidiomycota</taxon>
        <taxon>Agaricomycotina</taxon>
        <taxon>Agaricomycetes</taxon>
        <taxon>Agaricomycetidae</taxon>
        <taxon>Agaricales</taxon>
        <taxon>Agaricineae</taxon>
        <taxon>Bolbitiaceae</taxon>
        <taxon>Cyclocybe</taxon>
    </lineage>
</organism>
<evidence type="ECO:0000313" key="2">
    <source>
        <dbReference type="Proteomes" id="UP000467700"/>
    </source>
</evidence>
<sequence length="338" mass="38528">MATLQLIWRDDRTSDHLCAWDRGQVNQVARLTKTIQRNIYIADLGPVAEPPTSKIVAKLAYGKDKLKLLEHEHAYYTKLLAPLQGTVVPYCYGLFKGTVKGREMGCLLLEYIKPHTDKKVDADEFHRELMVALCKIHQAGLKHGNLKSSHILQMGYSPRIVDFSLAEDHKCEKAHPANIYGQQAYGVYDCDELRRLEVFHGVDPNGIVMQHRNGTRDMHRMTLSGDSHTPVRPPGVSFYEDDSLADRRDTHIRSPVRYPVTPYPFEEIRLAEKADDHTASQGGMYGRRPTVPPPLNLNETTPRPAPVPVIHAHAHYPNPQRVYQVDYTKLRGAYIYRF</sequence>
<evidence type="ECO:0008006" key="3">
    <source>
        <dbReference type="Google" id="ProtNLM"/>
    </source>
</evidence>
<accession>A0A8S0VYD8</accession>
<dbReference type="SUPFAM" id="SSF56112">
    <property type="entry name" value="Protein kinase-like (PK-like)"/>
    <property type="match status" value="1"/>
</dbReference>
<comment type="caution">
    <text evidence="1">The sequence shown here is derived from an EMBL/GenBank/DDBJ whole genome shotgun (WGS) entry which is preliminary data.</text>
</comment>
<evidence type="ECO:0000313" key="1">
    <source>
        <dbReference type="EMBL" id="CAA7266794.1"/>
    </source>
</evidence>
<reference evidence="1 2" key="1">
    <citation type="submission" date="2020-01" db="EMBL/GenBank/DDBJ databases">
        <authorList>
            <person name="Gupta K D."/>
        </authorList>
    </citation>
    <scope>NUCLEOTIDE SEQUENCE [LARGE SCALE GENOMIC DNA]</scope>
</reference>
<dbReference type="AlphaFoldDB" id="A0A8S0VYD8"/>
<dbReference type="Gene3D" id="1.10.510.10">
    <property type="entry name" value="Transferase(Phosphotransferase) domain 1"/>
    <property type="match status" value="1"/>
</dbReference>